<gene>
    <name evidence="1" type="ORF">F5144DRAFT_593866</name>
</gene>
<comment type="caution">
    <text evidence="1">The sequence shown here is derived from an EMBL/GenBank/DDBJ whole genome shotgun (WGS) entry which is preliminary data.</text>
</comment>
<evidence type="ECO:0000313" key="1">
    <source>
        <dbReference type="EMBL" id="KAH6627685.1"/>
    </source>
</evidence>
<dbReference type="Proteomes" id="UP000724584">
    <property type="component" value="Unassembled WGS sequence"/>
</dbReference>
<name>A0ACB7P3A4_9PEZI</name>
<reference evidence="1 2" key="1">
    <citation type="journal article" date="2021" name="Nat. Commun.">
        <title>Genetic determinants of endophytism in the Arabidopsis root mycobiome.</title>
        <authorList>
            <person name="Mesny F."/>
            <person name="Miyauchi S."/>
            <person name="Thiergart T."/>
            <person name="Pickel B."/>
            <person name="Atanasova L."/>
            <person name="Karlsson M."/>
            <person name="Huettel B."/>
            <person name="Barry K.W."/>
            <person name="Haridas S."/>
            <person name="Chen C."/>
            <person name="Bauer D."/>
            <person name="Andreopoulos W."/>
            <person name="Pangilinan J."/>
            <person name="LaButti K."/>
            <person name="Riley R."/>
            <person name="Lipzen A."/>
            <person name="Clum A."/>
            <person name="Drula E."/>
            <person name="Henrissat B."/>
            <person name="Kohler A."/>
            <person name="Grigoriev I.V."/>
            <person name="Martin F.M."/>
            <person name="Hacquard S."/>
        </authorList>
    </citation>
    <scope>NUCLEOTIDE SEQUENCE [LARGE SCALE GENOMIC DNA]</scope>
    <source>
        <strain evidence="1 2">MPI-SDFR-AT-0079</strain>
    </source>
</reference>
<proteinExistence type="predicted"/>
<protein>
    <submittedName>
        <fullName evidence="1">Magnesium transporter NIPA-domain-containing protein</fullName>
    </submittedName>
</protein>
<organism evidence="1 2">
    <name type="scientific">Chaetomium tenue</name>
    <dbReference type="NCBI Taxonomy" id="1854479"/>
    <lineage>
        <taxon>Eukaryota</taxon>
        <taxon>Fungi</taxon>
        <taxon>Dikarya</taxon>
        <taxon>Ascomycota</taxon>
        <taxon>Pezizomycotina</taxon>
        <taxon>Sordariomycetes</taxon>
        <taxon>Sordariomycetidae</taxon>
        <taxon>Sordariales</taxon>
        <taxon>Chaetomiaceae</taxon>
        <taxon>Chaetomium</taxon>
    </lineage>
</organism>
<sequence length="920" mass="100719">MSTSHTSHTEQTTAAGPAPRPDADAILGVTSYNRADFELPVVTVHPSQHDAVRSTVFQPLGDKSRHSDFDFDLGRLGRLPFEIVSLICLELDVTSALRFSHVNRTAREVLTSIREFRHLGAYALEGLCVLLRTGMASHVNVLDVYSTLTTQHCSLCGSFGGFMFLPTAARCCLTCIASAPAMQVSYLSRVADATGVEAGALQKRLPVLHTLPDSRRCIVAVQHALGSLRDSGAGEAEAEATTRRWPDSLTLRFQAATSLPYLDRMTGEVQSGISCKGCQLAFEGDFLDDHLELRDRFYSRQGFMDHFEECAPAQKLWGSSQEGTAPVQEPVWTGLGRTFTSPVGQRRRQRNVMKFIERGTKATATARSERNMRLLPPQPPTSLGSRELLAWPAWLPDGDGDGDGDGGPGGPGSELQNWSSLIGIITAICGNVLIALALNVQRYAHTRLHRKKAQIRQRARQAMRNAEGGTQGQGAGRYGAAVSPNGDSHGGSNGYGSGRYSDEDIRGSSETEPLAHSFRSDDSADGDDDDNHDGKPKVASTYLKDPYWWMGQVLITIGEMGNFLAYGFAPASIVSPLGVVALVSNCVIAPIFFKEVFRQRDFWGVIIAITGAVTVVLSAETEETKLGPHEVWDAITTMEFEIYLGVSCALIVLLMWLSPKYGHKTILIDLGLVGLFGGYTVLATKGVSSMLSSTLFGAFTTPVTYVLIFILLSTAIMQVRYVNKSLQRFDSTQVIPIQFVLFTLSVIIGSAVLYRDFERTTSEQALKFIGGCLFTFFGVFLITSGRSRREDDDEPTLSDAEGIEETIGLAEQDRVPPPTPPQPRRRDPPSRSGAPTPRRTRPNNNNSNPILINNTTPNNLNKTPPSHPTRHRQRGHHPIPIPRPRKRKRPRQGPTPHDPARPREHLPPAAFPYVLALAFL</sequence>
<accession>A0ACB7P3A4</accession>
<dbReference type="EMBL" id="JAGIZQ010000005">
    <property type="protein sequence ID" value="KAH6627685.1"/>
    <property type="molecule type" value="Genomic_DNA"/>
</dbReference>
<keyword evidence="2" id="KW-1185">Reference proteome</keyword>
<evidence type="ECO:0000313" key="2">
    <source>
        <dbReference type="Proteomes" id="UP000724584"/>
    </source>
</evidence>